<gene>
    <name evidence="2" type="ORF">CLODIP_2_CD08651</name>
</gene>
<dbReference type="EMBL" id="CADEPI010000111">
    <property type="protein sequence ID" value="CAB3375408.1"/>
    <property type="molecule type" value="Genomic_DNA"/>
</dbReference>
<feature type="transmembrane region" description="Helical" evidence="1">
    <location>
        <begin position="40"/>
        <end position="60"/>
    </location>
</feature>
<proteinExistence type="predicted"/>
<organism evidence="2 3">
    <name type="scientific">Cloeon dipterum</name>
    <dbReference type="NCBI Taxonomy" id="197152"/>
    <lineage>
        <taxon>Eukaryota</taxon>
        <taxon>Metazoa</taxon>
        <taxon>Ecdysozoa</taxon>
        <taxon>Arthropoda</taxon>
        <taxon>Hexapoda</taxon>
        <taxon>Insecta</taxon>
        <taxon>Pterygota</taxon>
        <taxon>Palaeoptera</taxon>
        <taxon>Ephemeroptera</taxon>
        <taxon>Pisciforma</taxon>
        <taxon>Baetidae</taxon>
        <taxon>Cloeon</taxon>
    </lineage>
</organism>
<feature type="transmembrane region" description="Helical" evidence="1">
    <location>
        <begin position="106"/>
        <end position="123"/>
    </location>
</feature>
<evidence type="ECO:0000313" key="2">
    <source>
        <dbReference type="EMBL" id="CAB3375408.1"/>
    </source>
</evidence>
<reference evidence="2 3" key="1">
    <citation type="submission" date="2020-04" db="EMBL/GenBank/DDBJ databases">
        <authorList>
            <person name="Alioto T."/>
            <person name="Alioto T."/>
            <person name="Gomez Garrido J."/>
        </authorList>
    </citation>
    <scope>NUCLEOTIDE SEQUENCE [LARGE SCALE GENOMIC DNA]</scope>
</reference>
<accession>A0A8S1D4R8</accession>
<keyword evidence="1" id="KW-0472">Membrane</keyword>
<name>A0A8S1D4R8_9INSE</name>
<keyword evidence="1" id="KW-1133">Transmembrane helix</keyword>
<feature type="transmembrane region" description="Helical" evidence="1">
    <location>
        <begin position="81"/>
        <end position="100"/>
    </location>
</feature>
<evidence type="ECO:0000313" key="3">
    <source>
        <dbReference type="Proteomes" id="UP000494165"/>
    </source>
</evidence>
<sequence>MAASSKFERLVAHRPCGHLVHPRPGATCASEFLLMGRDGALGTTPYMLIFFLAKLVVGGAKGRALADEVRRLPFKMLRVSVLGATLASGIVGSICGFRWLFGRFRWWFVGLGPGSVAGLLSILTQDISEVRTFASYFYVAAVEYGVRKLIWRRKRLLALETLLFCAASAVLVRLQRLQPPTTLPWFFYPEACPSSCQEGAGTHGRQCAGHGARGAARLALFGAAVTALRVVVPMARDVLNRRPVSGGRWLAAGWSFPAFLAAYVALQRWTRCLAAAVRGGADDGLAAAASGAAAGLSYLLHPSLSVLAAAVASAGQLLAQDAAPDGRWWPHLVFGLSTGWMLHARLNEPDHICPPFARLIFTECTRARADRIIDDYKNILQLNQKK</sequence>
<keyword evidence="3" id="KW-1185">Reference proteome</keyword>
<comment type="caution">
    <text evidence="2">The sequence shown here is derived from an EMBL/GenBank/DDBJ whole genome shotgun (WGS) entry which is preliminary data.</text>
</comment>
<dbReference type="AlphaFoldDB" id="A0A8S1D4R8"/>
<evidence type="ECO:0008006" key="4">
    <source>
        <dbReference type="Google" id="ProtNLM"/>
    </source>
</evidence>
<feature type="transmembrane region" description="Helical" evidence="1">
    <location>
        <begin position="218"/>
        <end position="235"/>
    </location>
</feature>
<evidence type="ECO:0000256" key="1">
    <source>
        <dbReference type="SAM" id="Phobius"/>
    </source>
</evidence>
<protein>
    <recommendedName>
        <fullName evidence="4">Transmembrane protein 135 N-terminal domain-containing protein</fullName>
    </recommendedName>
</protein>
<feature type="transmembrane region" description="Helical" evidence="1">
    <location>
        <begin position="247"/>
        <end position="266"/>
    </location>
</feature>
<dbReference type="PANTHER" id="PTHR12459">
    <property type="entry name" value="TRANSMEMBRANE PROTEIN 135-RELATED"/>
    <property type="match status" value="1"/>
</dbReference>
<dbReference type="PANTHER" id="PTHR12459:SF15">
    <property type="entry name" value="TRANSMEMBRANE PROTEIN 135"/>
    <property type="match status" value="1"/>
</dbReference>
<dbReference type="InterPro" id="IPR026749">
    <property type="entry name" value="Tmem135"/>
</dbReference>
<keyword evidence="1" id="KW-0812">Transmembrane</keyword>
<feature type="transmembrane region" description="Helical" evidence="1">
    <location>
        <begin position="156"/>
        <end position="174"/>
    </location>
</feature>
<dbReference type="Proteomes" id="UP000494165">
    <property type="component" value="Unassembled WGS sequence"/>
</dbReference>